<dbReference type="InterPro" id="IPR058317">
    <property type="entry name" value="DUF8004"/>
</dbReference>
<feature type="region of interest" description="Disordered" evidence="1">
    <location>
        <begin position="640"/>
        <end position="703"/>
    </location>
</feature>
<dbReference type="Proteomes" id="UP000076881">
    <property type="component" value="Unassembled WGS sequence"/>
</dbReference>
<organism evidence="3 4">
    <name type="scientific">Akanthomyces lecanii RCEF 1005</name>
    <dbReference type="NCBI Taxonomy" id="1081108"/>
    <lineage>
        <taxon>Eukaryota</taxon>
        <taxon>Fungi</taxon>
        <taxon>Dikarya</taxon>
        <taxon>Ascomycota</taxon>
        <taxon>Pezizomycotina</taxon>
        <taxon>Sordariomycetes</taxon>
        <taxon>Hypocreomycetidae</taxon>
        <taxon>Hypocreales</taxon>
        <taxon>Cordycipitaceae</taxon>
        <taxon>Akanthomyces</taxon>
        <taxon>Cordyceps confragosa</taxon>
    </lineage>
</organism>
<dbReference type="Pfam" id="PF26013">
    <property type="entry name" value="DUF8004"/>
    <property type="match status" value="1"/>
</dbReference>
<feature type="compositionally biased region" description="Low complexity" evidence="1">
    <location>
        <begin position="765"/>
        <end position="774"/>
    </location>
</feature>
<name>A0A162LRG8_CORDF</name>
<proteinExistence type="predicted"/>
<dbReference type="OrthoDB" id="4114825at2759"/>
<evidence type="ECO:0000256" key="1">
    <source>
        <dbReference type="SAM" id="MobiDB-lite"/>
    </source>
</evidence>
<feature type="domain" description="DUF8004" evidence="2">
    <location>
        <begin position="174"/>
        <end position="264"/>
    </location>
</feature>
<dbReference type="AlphaFoldDB" id="A0A162LRG8"/>
<feature type="region of interest" description="Disordered" evidence="1">
    <location>
        <begin position="739"/>
        <end position="774"/>
    </location>
</feature>
<evidence type="ECO:0000313" key="3">
    <source>
        <dbReference type="EMBL" id="OAA74534.1"/>
    </source>
</evidence>
<evidence type="ECO:0000313" key="4">
    <source>
        <dbReference type="Proteomes" id="UP000076881"/>
    </source>
</evidence>
<gene>
    <name evidence="3" type="ORF">LEL_08115</name>
</gene>
<feature type="compositionally biased region" description="Low complexity" evidence="1">
    <location>
        <begin position="596"/>
        <end position="608"/>
    </location>
</feature>
<comment type="caution">
    <text evidence="3">The sequence shown here is derived from an EMBL/GenBank/DDBJ whole genome shotgun (WGS) entry which is preliminary data.</text>
</comment>
<sequence>MPSNAAQRQRDGETRANTTPTVKLWDGHKRIAVEWTGLHREPKLWTAKGDCLVYLYGKGHCNAGASFRIDFSALVRKRCYAFVKKYVDWQGLEFDLPKTDDDWDRFYPKRMVSLYVPAAPGSTRSEISQQHLSIRNFLAWVTGLPLVGTHLGGEILALFRNMVLYRPFDTDSTTDLLAYLECAGYLDIVAQQNHALAVLYVAESLRQRDLYTRAFVHCVGLGERLYQSTEYTKISLVSRKLIRTASHDLKAKLDGAVEDLGSFLDEELSESRLGLPHGVRAHLDRFRSALSTFYTAKFGYFPPRDFDAKAVQAMSEDFEALYDLLVDDGAGTPGMVGGNNGGGLCMLQIIRTFDSRNSFETRQHPLPLLPTASEVLRKTRRMPWLGRGEMEKPTNRLVAHTALIKASNWRESSFKNGLVRMYRDFEGKSLEPSANKMDKSENVSITDARKVRWILIYAMCQVLRNISKQVPQVAGERAPYFLSASAADLPPWNTAIDTGMDVPILHSALPTMPECADEPWQPRFADGMEIKPDVDYFALTHGAERQQPEKLGRRQSMPVTQATVSPTTLSPSKPGTGNAIARRSTIRNSIRRRLRPGSASSATAPSFSPTKSAYHEIVIHGYGNGTNDVKLERRNTVGCDNSEAGRIPSASLPSHPRLPNITSPAFKHDPTPAQSRRSSNRSSNASSIGTLDSQAASGSASPATIITPEFEQTAVEPIIVRNSSHKSLTQRYPMKSVLETIGRTSSKRRGSLAGTAGQELPLPPTSQQQQQPPFTSGLSRAVSVRKSLLPESWTLAGRTATFEQDINEEDEVVTLQSEADEWVAMQAFLDDDDELDGRMAHKGATPGWEQYNDLGGLTEVR</sequence>
<dbReference type="PANTHER" id="PTHR39601:SF1">
    <property type="entry name" value="CHORIOGENIN HMINOR"/>
    <property type="match status" value="1"/>
</dbReference>
<dbReference type="PANTHER" id="PTHR39601">
    <property type="entry name" value="CHORIOGENIN HMINOR"/>
    <property type="match status" value="1"/>
</dbReference>
<feature type="region of interest" description="Disordered" evidence="1">
    <location>
        <begin position="544"/>
        <end position="608"/>
    </location>
</feature>
<evidence type="ECO:0000259" key="2">
    <source>
        <dbReference type="Pfam" id="PF26013"/>
    </source>
</evidence>
<keyword evidence="4" id="KW-1185">Reference proteome</keyword>
<reference evidence="3 4" key="1">
    <citation type="journal article" date="2016" name="Genome Biol. Evol.">
        <title>Divergent and convergent evolution of fungal pathogenicity.</title>
        <authorList>
            <person name="Shang Y."/>
            <person name="Xiao G."/>
            <person name="Zheng P."/>
            <person name="Cen K."/>
            <person name="Zhan S."/>
            <person name="Wang C."/>
        </authorList>
    </citation>
    <scope>NUCLEOTIDE SEQUENCE [LARGE SCALE GENOMIC DNA]</scope>
    <source>
        <strain evidence="3 4">RCEF 1005</strain>
    </source>
</reference>
<dbReference type="STRING" id="1081108.A0A162LRG8"/>
<feature type="region of interest" description="Disordered" evidence="1">
    <location>
        <begin position="841"/>
        <end position="861"/>
    </location>
</feature>
<protein>
    <recommendedName>
        <fullName evidence="2">DUF8004 domain-containing protein</fullName>
    </recommendedName>
</protein>
<dbReference type="EMBL" id="AZHF01000006">
    <property type="protein sequence ID" value="OAA74534.1"/>
    <property type="molecule type" value="Genomic_DNA"/>
</dbReference>
<feature type="compositionally biased region" description="Polar residues" evidence="1">
    <location>
        <begin position="557"/>
        <end position="575"/>
    </location>
</feature>
<accession>A0A162LRG8</accession>
<feature type="compositionally biased region" description="Polar residues" evidence="1">
    <location>
        <begin position="688"/>
        <end position="703"/>
    </location>
</feature>
<feature type="compositionally biased region" description="Low complexity" evidence="1">
    <location>
        <begin position="675"/>
        <end position="687"/>
    </location>
</feature>